<gene>
    <name evidence="1" type="ordered locus">AXYL_06632</name>
</gene>
<dbReference type="KEGG" id="axy:AXYL_06632"/>
<accession>E3HXW3</accession>
<evidence type="ECO:0000313" key="2">
    <source>
        <dbReference type="Proteomes" id="UP000006876"/>
    </source>
</evidence>
<sequence length="35" mass="4170">MTAGLWRPDRSMHKDIEWVVRQLLNKRPSVIGLHE</sequence>
<protein>
    <submittedName>
        <fullName evidence="1">Uncharacterized protein</fullName>
    </submittedName>
</protein>
<proteinExistence type="predicted"/>
<geneLocation type="plasmid" evidence="1 2">
    <name>pA81</name>
</geneLocation>
<dbReference type="EMBL" id="CP002288">
    <property type="protein sequence ID" value="ADP19917.1"/>
    <property type="molecule type" value="Genomic_DNA"/>
</dbReference>
<dbReference type="HOGENOM" id="CLU_3362646_0_0_4"/>
<dbReference type="AlphaFoldDB" id="E3HXW3"/>
<keyword evidence="1" id="KW-0614">Plasmid</keyword>
<organism evidence="1 2">
    <name type="scientific">Achromobacter xylosoxidans (strain A8)</name>
    <dbReference type="NCBI Taxonomy" id="762376"/>
    <lineage>
        <taxon>Bacteria</taxon>
        <taxon>Pseudomonadati</taxon>
        <taxon>Pseudomonadota</taxon>
        <taxon>Betaproteobacteria</taxon>
        <taxon>Burkholderiales</taxon>
        <taxon>Alcaligenaceae</taxon>
        <taxon>Achromobacter</taxon>
    </lineage>
</organism>
<name>E3HXW3_ACHXA</name>
<evidence type="ECO:0000313" key="1">
    <source>
        <dbReference type="EMBL" id="ADP19917.1"/>
    </source>
</evidence>
<dbReference type="Proteomes" id="UP000006876">
    <property type="component" value="Plasmid pA81"/>
</dbReference>
<reference evidence="1 2" key="1">
    <citation type="journal article" date="2008" name="Res. Microbiol.">
        <title>Nucleotide sequence, organization and characterization of the (halo)aromatic acid catabolic plasmid pA81 from Achromobacter xylosoxidans A8.</title>
        <authorList>
            <person name="Jencova V."/>
            <person name="Strnad H."/>
            <person name="Chodora Z."/>
            <person name="Ulbrich P."/>
            <person name="Vlcek C."/>
            <person name="Hickey W.J."/>
            <person name="Paces V."/>
        </authorList>
    </citation>
    <scope>NUCLEOTIDE SEQUENCE [LARGE SCALE GENOMIC DNA]</scope>
    <source>
        <strain evidence="2">A8</strain>
        <plasmid evidence="1 2">pA81</plasmid>
    </source>
</reference>